<reference evidence="4" key="2">
    <citation type="submission" date="2016-11" db="EMBL/GenBank/DDBJ databases">
        <authorList>
            <person name="Varghese N."/>
            <person name="Submissions S."/>
        </authorList>
    </citation>
    <scope>NUCLEOTIDE SEQUENCE [LARGE SCALE GENOMIC DNA]</scope>
    <source>
        <strain evidence="4">DSM 19729</strain>
    </source>
</reference>
<dbReference type="Proteomes" id="UP000237771">
    <property type="component" value="Unassembled WGS sequence"/>
</dbReference>
<organism evidence="3 4">
    <name type="scientific">Flavobacterium granuli</name>
    <dbReference type="NCBI Taxonomy" id="280093"/>
    <lineage>
        <taxon>Bacteria</taxon>
        <taxon>Pseudomonadati</taxon>
        <taxon>Bacteroidota</taxon>
        <taxon>Flavobacteriia</taxon>
        <taxon>Flavobacteriales</taxon>
        <taxon>Flavobacteriaceae</taxon>
        <taxon>Flavobacterium</taxon>
    </lineage>
</organism>
<keyword evidence="1" id="KW-0812">Transmembrane</keyword>
<keyword evidence="1" id="KW-0472">Membrane</keyword>
<reference evidence="3" key="1">
    <citation type="submission" date="2016-11" db="EMBL/GenBank/DDBJ databases">
        <authorList>
            <person name="Jaros S."/>
            <person name="Januszkiewicz K."/>
            <person name="Wedrychowicz H."/>
        </authorList>
    </citation>
    <scope>NUCLEOTIDE SEQUENCE [LARGE SCALE GENOMIC DNA]</scope>
    <source>
        <strain evidence="3">DSM 19729</strain>
    </source>
</reference>
<dbReference type="Proteomes" id="UP000184384">
    <property type="component" value="Unassembled WGS sequence"/>
</dbReference>
<feature type="transmembrane region" description="Helical" evidence="1">
    <location>
        <begin position="12"/>
        <end position="29"/>
    </location>
</feature>
<dbReference type="STRING" id="280093.SAMN05443373_1052"/>
<dbReference type="EMBL" id="PVUB01000005">
    <property type="protein sequence ID" value="PRZ23280.1"/>
    <property type="molecule type" value="Genomic_DNA"/>
</dbReference>
<dbReference type="RefSeq" id="WP_072942843.1">
    <property type="nucleotide sequence ID" value="NZ_FQWO01000005.1"/>
</dbReference>
<name>A0A1M5NIS2_9FLAO</name>
<evidence type="ECO:0000313" key="4">
    <source>
        <dbReference type="Proteomes" id="UP000184384"/>
    </source>
</evidence>
<evidence type="ECO:0000256" key="1">
    <source>
        <dbReference type="SAM" id="Phobius"/>
    </source>
</evidence>
<reference evidence="2 5" key="3">
    <citation type="submission" date="2018-03" db="EMBL/GenBank/DDBJ databases">
        <title>Genomic Encyclopedia of Archaeal and Bacterial Type Strains, Phase II (KMG-II): from individual species to whole genera.</title>
        <authorList>
            <person name="Goeker M."/>
        </authorList>
    </citation>
    <scope>NUCLEOTIDE SEQUENCE [LARGE SCALE GENOMIC DNA]</scope>
    <source>
        <strain evidence="2 5">DSM 17797</strain>
    </source>
</reference>
<dbReference type="AlphaFoldDB" id="A0A1M5NIS2"/>
<gene>
    <name evidence="2" type="ORF">BC624_1052</name>
    <name evidence="3" type="ORF">SAMN05443373_1052</name>
</gene>
<proteinExistence type="predicted"/>
<accession>A0A1M5NIS2</accession>
<evidence type="ECO:0000313" key="5">
    <source>
        <dbReference type="Proteomes" id="UP000237771"/>
    </source>
</evidence>
<sequence>MIELLSKHYQWLFSGIGVIAFTTIFNLFTKKTTESEKIKDSNIFNVSNSANPSIQVATNLTNNYYQTEKERKIDNLNVSDFDAIQIRKEIENGALFQKSQIAENYYGIRIKWEVSLQAVQQPVENSLYVMTFYKKTYPWVNFTIDMEKYPVFKVSKKGKKFIITGKIIKYESNTFIIDLEEILSI</sequence>
<keyword evidence="1" id="KW-1133">Transmembrane helix</keyword>
<keyword evidence="5" id="KW-1185">Reference proteome</keyword>
<protein>
    <submittedName>
        <fullName evidence="3">Uncharacterized protein</fullName>
    </submittedName>
</protein>
<dbReference type="EMBL" id="FQWO01000005">
    <property type="protein sequence ID" value="SHG88863.1"/>
    <property type="molecule type" value="Genomic_DNA"/>
</dbReference>
<dbReference type="OrthoDB" id="1353929at2"/>
<evidence type="ECO:0000313" key="3">
    <source>
        <dbReference type="EMBL" id="SHG88863.1"/>
    </source>
</evidence>
<evidence type="ECO:0000313" key="2">
    <source>
        <dbReference type="EMBL" id="PRZ23280.1"/>
    </source>
</evidence>